<comment type="caution">
    <text evidence="1">The sequence shown here is derived from an EMBL/GenBank/DDBJ whole genome shotgun (WGS) entry which is preliminary data.</text>
</comment>
<evidence type="ECO:0008006" key="3">
    <source>
        <dbReference type="Google" id="ProtNLM"/>
    </source>
</evidence>
<gene>
    <name evidence="1" type="ORF">SPI_02862</name>
</gene>
<dbReference type="EMBL" id="AZHD01000004">
    <property type="protein sequence ID" value="OAA64215.1"/>
    <property type="molecule type" value="Genomic_DNA"/>
</dbReference>
<protein>
    <recommendedName>
        <fullName evidence="3">Aminoglycoside phosphotransferase domain-containing protein</fullName>
    </recommendedName>
</protein>
<accession>A0A167WV35</accession>
<sequence>MFTVDDGNWPFAIFNPNFHARNILVDPDTGRITALLDLEYTNAMPAPFAEDPPLWLLPGQLPRYFELGYFPLWLHQYKPALDTFLAIMERLEEAQLQQGHEQPLSARMRASWESRRWLVNYALNNVDLSDIVYWEQPEIFPPLDEYLLANDIQVYQVYTKERIALLGGK</sequence>
<evidence type="ECO:0000313" key="1">
    <source>
        <dbReference type="EMBL" id="OAA64215.1"/>
    </source>
</evidence>
<dbReference type="OrthoDB" id="5412996at2759"/>
<evidence type="ECO:0000313" key="2">
    <source>
        <dbReference type="Proteomes" id="UP000076874"/>
    </source>
</evidence>
<proteinExistence type="predicted"/>
<keyword evidence="2" id="KW-1185">Reference proteome</keyword>
<dbReference type="AlphaFoldDB" id="A0A167WV35"/>
<name>A0A167WV35_9HYPO</name>
<reference evidence="1 2" key="1">
    <citation type="journal article" date="2016" name="Genome Biol. Evol.">
        <title>Divergent and convergent evolution of fungal pathogenicity.</title>
        <authorList>
            <person name="Shang Y."/>
            <person name="Xiao G."/>
            <person name="Zheng P."/>
            <person name="Cen K."/>
            <person name="Zhan S."/>
            <person name="Wang C."/>
        </authorList>
    </citation>
    <scope>NUCLEOTIDE SEQUENCE [LARGE SCALE GENOMIC DNA]</scope>
    <source>
        <strain evidence="1 2">RCEF 264</strain>
    </source>
</reference>
<dbReference type="Proteomes" id="UP000076874">
    <property type="component" value="Unassembled WGS sequence"/>
</dbReference>
<organism evidence="1 2">
    <name type="scientific">Niveomyces insectorum RCEF 264</name>
    <dbReference type="NCBI Taxonomy" id="1081102"/>
    <lineage>
        <taxon>Eukaryota</taxon>
        <taxon>Fungi</taxon>
        <taxon>Dikarya</taxon>
        <taxon>Ascomycota</taxon>
        <taxon>Pezizomycotina</taxon>
        <taxon>Sordariomycetes</taxon>
        <taxon>Hypocreomycetidae</taxon>
        <taxon>Hypocreales</taxon>
        <taxon>Cordycipitaceae</taxon>
        <taxon>Niveomyces</taxon>
    </lineage>
</organism>